<protein>
    <submittedName>
        <fullName evidence="2">Uncharacterized protein</fullName>
    </submittedName>
</protein>
<reference evidence="2" key="1">
    <citation type="submission" date="2020-08" db="EMBL/GenBank/DDBJ databases">
        <title>Multicomponent nature underlies the extraordinary mechanical properties of spider dragline silk.</title>
        <authorList>
            <person name="Kono N."/>
            <person name="Nakamura H."/>
            <person name="Mori M."/>
            <person name="Yoshida Y."/>
            <person name="Ohtoshi R."/>
            <person name="Malay A.D."/>
            <person name="Moran D.A.P."/>
            <person name="Tomita M."/>
            <person name="Numata K."/>
            <person name="Arakawa K."/>
        </authorList>
    </citation>
    <scope>NUCLEOTIDE SEQUENCE</scope>
</reference>
<feature type="compositionally biased region" description="Polar residues" evidence="1">
    <location>
        <begin position="65"/>
        <end position="90"/>
    </location>
</feature>
<sequence>MDAGEITPMPSPTKSPKRNPRPTTTNSNIPRRQMAPPITVDNVRNGATLLKALQDLTKRVRSQVYTTPVHSLTSTPLQEPQNTPDPTITTEEFPPLPSKPENRKKQPKTTETTLEDPFSKSEKCLYKEMQQFDRIANNIPTKAGRMAALFKFIEEEN</sequence>
<keyword evidence="3" id="KW-1185">Reference proteome</keyword>
<feature type="region of interest" description="Disordered" evidence="1">
    <location>
        <begin position="65"/>
        <end position="119"/>
    </location>
</feature>
<dbReference type="EMBL" id="BMAW01082406">
    <property type="protein sequence ID" value="GFU29042.1"/>
    <property type="molecule type" value="Genomic_DNA"/>
</dbReference>
<feature type="region of interest" description="Disordered" evidence="1">
    <location>
        <begin position="1"/>
        <end position="42"/>
    </location>
</feature>
<dbReference type="Proteomes" id="UP000887013">
    <property type="component" value="Unassembled WGS sequence"/>
</dbReference>
<evidence type="ECO:0000256" key="1">
    <source>
        <dbReference type="SAM" id="MobiDB-lite"/>
    </source>
</evidence>
<organism evidence="2 3">
    <name type="scientific">Nephila pilipes</name>
    <name type="common">Giant wood spider</name>
    <name type="synonym">Nephila maculata</name>
    <dbReference type="NCBI Taxonomy" id="299642"/>
    <lineage>
        <taxon>Eukaryota</taxon>
        <taxon>Metazoa</taxon>
        <taxon>Ecdysozoa</taxon>
        <taxon>Arthropoda</taxon>
        <taxon>Chelicerata</taxon>
        <taxon>Arachnida</taxon>
        <taxon>Araneae</taxon>
        <taxon>Araneomorphae</taxon>
        <taxon>Entelegynae</taxon>
        <taxon>Araneoidea</taxon>
        <taxon>Nephilidae</taxon>
        <taxon>Nephila</taxon>
    </lineage>
</organism>
<accession>A0A8X6QSN6</accession>
<proteinExistence type="predicted"/>
<dbReference type="OrthoDB" id="8123886at2759"/>
<gene>
    <name evidence="2" type="ORF">NPIL_9971</name>
</gene>
<feature type="compositionally biased region" description="Polar residues" evidence="1">
    <location>
        <begin position="21"/>
        <end position="30"/>
    </location>
</feature>
<evidence type="ECO:0000313" key="2">
    <source>
        <dbReference type="EMBL" id="GFU29042.1"/>
    </source>
</evidence>
<dbReference type="AlphaFoldDB" id="A0A8X6QSN6"/>
<evidence type="ECO:0000313" key="3">
    <source>
        <dbReference type="Proteomes" id="UP000887013"/>
    </source>
</evidence>
<name>A0A8X6QSN6_NEPPI</name>
<comment type="caution">
    <text evidence="2">The sequence shown here is derived from an EMBL/GenBank/DDBJ whole genome shotgun (WGS) entry which is preliminary data.</text>
</comment>